<protein>
    <recommendedName>
        <fullName evidence="3">Uncharacterized protein ycf33</fullName>
    </recommendedName>
</protein>
<reference evidence="6" key="1">
    <citation type="submission" date="2022-04" db="EMBL/GenBank/DDBJ databases">
        <title>A functionally conserved STORR gene fusion in Papaver species that diverged 16.8 million years ago.</title>
        <authorList>
            <person name="Catania T."/>
        </authorList>
    </citation>
    <scope>NUCLEOTIDE SEQUENCE</scope>
    <source>
        <strain evidence="6">S-188037</strain>
    </source>
</reference>
<keyword evidence="4" id="KW-0934">Plastid</keyword>
<dbReference type="AlphaFoldDB" id="A0AAD4S946"/>
<keyword evidence="5" id="KW-0472">Membrane</keyword>
<feature type="transmembrane region" description="Helical" evidence="5">
    <location>
        <begin position="152"/>
        <end position="176"/>
    </location>
</feature>
<feature type="transmembrane region" description="Helical" evidence="5">
    <location>
        <begin position="83"/>
        <end position="105"/>
    </location>
</feature>
<keyword evidence="7" id="KW-1185">Reference proteome</keyword>
<evidence type="ECO:0000256" key="3">
    <source>
        <dbReference type="ARBA" id="ARBA00021584"/>
    </source>
</evidence>
<dbReference type="InterPro" id="IPR008470">
    <property type="entry name" value="Uncharacterised_Ycf33"/>
</dbReference>
<accession>A0AAD4S946</accession>
<dbReference type="GO" id="GO:0009536">
    <property type="term" value="C:plastid"/>
    <property type="evidence" value="ECO:0007669"/>
    <property type="project" value="UniProtKB-SubCell"/>
</dbReference>
<dbReference type="PANTHER" id="PTHR36049:SF3">
    <property type="match status" value="1"/>
</dbReference>
<comment type="subcellular location">
    <subcellularLocation>
        <location evidence="1">Plastid</location>
    </subcellularLocation>
</comment>
<evidence type="ECO:0000313" key="6">
    <source>
        <dbReference type="EMBL" id="KAI3874799.1"/>
    </source>
</evidence>
<name>A0AAD4S946_9MAGN</name>
<comment type="similarity">
    <text evidence="2">Belongs to the ycf33 family.</text>
</comment>
<sequence>MKASAFRPQFSLPIQTNLKTPTTTTTKLLHLLPFRTKSCLSNSFPPQKPNLLTTRKATLIKKLRNPAPLESTTSNDENGLSRVVILGAVTLGVAMLVVGMDAQKALALGPEGPLMEEFWDNMRRYSLYIVTVSTGVIYTIFTPILELLKNPVTAILIVTILGGSLFIVSQVISAMVGTSEFVYDYGY</sequence>
<evidence type="ECO:0000313" key="7">
    <source>
        <dbReference type="Proteomes" id="UP001202328"/>
    </source>
</evidence>
<evidence type="ECO:0000256" key="5">
    <source>
        <dbReference type="SAM" id="Phobius"/>
    </source>
</evidence>
<keyword evidence="5" id="KW-1133">Transmembrane helix</keyword>
<gene>
    <name evidence="6" type="ORF">MKW98_019372</name>
</gene>
<evidence type="ECO:0000256" key="1">
    <source>
        <dbReference type="ARBA" id="ARBA00004474"/>
    </source>
</evidence>
<keyword evidence="5" id="KW-0812">Transmembrane</keyword>
<dbReference type="EMBL" id="JAJJMB010012638">
    <property type="protein sequence ID" value="KAI3874799.1"/>
    <property type="molecule type" value="Genomic_DNA"/>
</dbReference>
<comment type="caution">
    <text evidence="6">The sequence shown here is derived from an EMBL/GenBank/DDBJ whole genome shotgun (WGS) entry which is preliminary data.</text>
</comment>
<dbReference type="PANTHER" id="PTHR36049">
    <property type="entry name" value="TRANSMEMBRANE PROTEIN"/>
    <property type="match status" value="1"/>
</dbReference>
<dbReference type="Pfam" id="PF05421">
    <property type="entry name" value="DUF751"/>
    <property type="match status" value="1"/>
</dbReference>
<feature type="transmembrane region" description="Helical" evidence="5">
    <location>
        <begin position="125"/>
        <end position="145"/>
    </location>
</feature>
<dbReference type="Proteomes" id="UP001202328">
    <property type="component" value="Unassembled WGS sequence"/>
</dbReference>
<evidence type="ECO:0000256" key="4">
    <source>
        <dbReference type="ARBA" id="ARBA00022640"/>
    </source>
</evidence>
<evidence type="ECO:0000256" key="2">
    <source>
        <dbReference type="ARBA" id="ARBA00010985"/>
    </source>
</evidence>
<proteinExistence type="inferred from homology"/>
<organism evidence="6 7">
    <name type="scientific">Papaver atlanticum</name>
    <dbReference type="NCBI Taxonomy" id="357466"/>
    <lineage>
        <taxon>Eukaryota</taxon>
        <taxon>Viridiplantae</taxon>
        <taxon>Streptophyta</taxon>
        <taxon>Embryophyta</taxon>
        <taxon>Tracheophyta</taxon>
        <taxon>Spermatophyta</taxon>
        <taxon>Magnoliopsida</taxon>
        <taxon>Ranunculales</taxon>
        <taxon>Papaveraceae</taxon>
        <taxon>Papaveroideae</taxon>
        <taxon>Papaver</taxon>
    </lineage>
</organism>